<protein>
    <submittedName>
        <fullName evidence="5">Hemolysin D</fullName>
    </submittedName>
</protein>
<dbReference type="InterPro" id="IPR006143">
    <property type="entry name" value="RND_pump_MFP"/>
</dbReference>
<dbReference type="Gene3D" id="2.40.50.100">
    <property type="match status" value="1"/>
</dbReference>
<dbReference type="NCBIfam" id="TIGR01730">
    <property type="entry name" value="RND_mfp"/>
    <property type="match status" value="1"/>
</dbReference>
<gene>
    <name evidence="5" type="ORF">GCM10007916_31760</name>
</gene>
<dbReference type="PANTHER" id="PTHR30469:SF20">
    <property type="entry name" value="EFFLUX RND TRANSPORTER PERIPLASMIC ADAPTOR SUBUNIT"/>
    <property type="match status" value="1"/>
</dbReference>
<feature type="coiled-coil region" evidence="2">
    <location>
        <begin position="98"/>
        <end position="125"/>
    </location>
</feature>
<dbReference type="Pfam" id="PF25973">
    <property type="entry name" value="BSH_CzcB"/>
    <property type="match status" value="1"/>
</dbReference>
<keyword evidence="6" id="KW-1185">Reference proteome</keyword>
<dbReference type="Gene3D" id="2.40.420.20">
    <property type="match status" value="1"/>
</dbReference>
<feature type="signal peptide" evidence="3">
    <location>
        <begin position="1"/>
        <end position="20"/>
    </location>
</feature>
<evidence type="ECO:0000259" key="4">
    <source>
        <dbReference type="Pfam" id="PF25973"/>
    </source>
</evidence>
<dbReference type="RefSeq" id="WP_284205202.1">
    <property type="nucleotide sequence ID" value="NZ_BSPQ01000018.1"/>
</dbReference>
<name>A0ABQ6E435_9GAMM</name>
<dbReference type="Gene3D" id="1.10.287.470">
    <property type="entry name" value="Helix hairpin bin"/>
    <property type="match status" value="1"/>
</dbReference>
<sequence length="357" mass="39248">MKTLTPYIIPLSLCFLSACAQEVIPPEKSLRSVEVLSLHSESYYAKKQFSGVIQSVQSSDLSFRVPGVIEKIYVKEGQAVKKGQLLAHLDPHDFNVHLSELNARNEEAEAAYDLAKIELSRVQQATDDDAIAKINLDRAISTYKRSKAMLDVMQKNIEKGTDALAYTELKAPFDGVIATQRHEQFEQILPGISIFTLHQLDALEAVIDVPENMMSQFSESQKATVNWQGNDAKIDAILVEKSTNPDLIKQTYSVTFNLQSAPANILPGKSITLSININQPKDSFCLPYSAIVGDKAGQFLLTVEEGKVKQLPVSIEQYQAQSVCVKGALEEGQAIIVTGASYMNQGDAVGPLLFVTR</sequence>
<evidence type="ECO:0000256" key="1">
    <source>
        <dbReference type="ARBA" id="ARBA00009477"/>
    </source>
</evidence>
<dbReference type="SUPFAM" id="SSF111369">
    <property type="entry name" value="HlyD-like secretion proteins"/>
    <property type="match status" value="1"/>
</dbReference>
<organism evidence="5 6">
    <name type="scientific">Psychromonas marina</name>
    <dbReference type="NCBI Taxonomy" id="88364"/>
    <lineage>
        <taxon>Bacteria</taxon>
        <taxon>Pseudomonadati</taxon>
        <taxon>Pseudomonadota</taxon>
        <taxon>Gammaproteobacteria</taxon>
        <taxon>Alteromonadales</taxon>
        <taxon>Psychromonadaceae</taxon>
        <taxon>Psychromonas</taxon>
    </lineage>
</organism>
<dbReference type="EMBL" id="BSPQ01000018">
    <property type="protein sequence ID" value="GLS92106.1"/>
    <property type="molecule type" value="Genomic_DNA"/>
</dbReference>
<feature type="chain" id="PRO_5046418256" evidence="3">
    <location>
        <begin position="21"/>
        <end position="357"/>
    </location>
</feature>
<dbReference type="InterPro" id="IPR058647">
    <property type="entry name" value="BSH_CzcB-like"/>
</dbReference>
<comment type="similarity">
    <text evidence="1">Belongs to the membrane fusion protein (MFP) (TC 8.A.1) family.</text>
</comment>
<evidence type="ECO:0000313" key="6">
    <source>
        <dbReference type="Proteomes" id="UP001157353"/>
    </source>
</evidence>
<evidence type="ECO:0000256" key="3">
    <source>
        <dbReference type="SAM" id="SignalP"/>
    </source>
</evidence>
<dbReference type="Gene3D" id="2.40.30.170">
    <property type="match status" value="1"/>
</dbReference>
<reference evidence="6" key="1">
    <citation type="journal article" date="2019" name="Int. J. Syst. Evol. Microbiol.">
        <title>The Global Catalogue of Microorganisms (GCM) 10K type strain sequencing project: providing services to taxonomists for standard genome sequencing and annotation.</title>
        <authorList>
            <consortium name="The Broad Institute Genomics Platform"/>
            <consortium name="The Broad Institute Genome Sequencing Center for Infectious Disease"/>
            <person name="Wu L."/>
            <person name="Ma J."/>
        </authorList>
    </citation>
    <scope>NUCLEOTIDE SEQUENCE [LARGE SCALE GENOMIC DNA]</scope>
    <source>
        <strain evidence="6">NBRC 103166</strain>
    </source>
</reference>
<dbReference type="Proteomes" id="UP001157353">
    <property type="component" value="Unassembled WGS sequence"/>
</dbReference>
<keyword evidence="2" id="KW-0175">Coiled coil</keyword>
<comment type="caution">
    <text evidence="5">The sequence shown here is derived from an EMBL/GenBank/DDBJ whole genome shotgun (WGS) entry which is preliminary data.</text>
</comment>
<dbReference type="PANTHER" id="PTHR30469">
    <property type="entry name" value="MULTIDRUG RESISTANCE PROTEIN MDTA"/>
    <property type="match status" value="1"/>
</dbReference>
<proteinExistence type="inferred from homology"/>
<accession>A0ABQ6E435</accession>
<keyword evidence="3" id="KW-0732">Signal</keyword>
<dbReference type="PROSITE" id="PS51257">
    <property type="entry name" value="PROKAR_LIPOPROTEIN"/>
    <property type="match status" value="1"/>
</dbReference>
<feature type="domain" description="CzcB-like barrel-sandwich hybrid" evidence="4">
    <location>
        <begin position="62"/>
        <end position="196"/>
    </location>
</feature>
<evidence type="ECO:0000313" key="5">
    <source>
        <dbReference type="EMBL" id="GLS92106.1"/>
    </source>
</evidence>
<evidence type="ECO:0000256" key="2">
    <source>
        <dbReference type="SAM" id="Coils"/>
    </source>
</evidence>